<name>A3VKJ3_9RHOB</name>
<feature type="domain" description="Tyr recombinase" evidence="2">
    <location>
        <begin position="1"/>
        <end position="141"/>
    </location>
</feature>
<dbReference type="STRING" id="314271.RB2654_21228"/>
<dbReference type="SUPFAM" id="SSF56349">
    <property type="entry name" value="DNA breaking-rejoining enzymes"/>
    <property type="match status" value="1"/>
</dbReference>
<dbReference type="InterPro" id="IPR002104">
    <property type="entry name" value="Integrase_catalytic"/>
</dbReference>
<dbReference type="GO" id="GO:0015074">
    <property type="term" value="P:DNA integration"/>
    <property type="evidence" value="ECO:0007669"/>
    <property type="project" value="InterPro"/>
</dbReference>
<dbReference type="GO" id="GO:0003677">
    <property type="term" value="F:DNA binding"/>
    <property type="evidence" value="ECO:0007669"/>
    <property type="project" value="InterPro"/>
</dbReference>
<dbReference type="Proteomes" id="UP000002931">
    <property type="component" value="Unassembled WGS sequence"/>
</dbReference>
<dbReference type="PROSITE" id="PS51898">
    <property type="entry name" value="TYR_RECOMBINASE"/>
    <property type="match status" value="1"/>
</dbReference>
<organism evidence="3 4">
    <name type="scientific">Maritimibacter alkaliphilus HTCC2654</name>
    <dbReference type="NCBI Taxonomy" id="314271"/>
    <lineage>
        <taxon>Bacteria</taxon>
        <taxon>Pseudomonadati</taxon>
        <taxon>Pseudomonadota</taxon>
        <taxon>Alphaproteobacteria</taxon>
        <taxon>Rhodobacterales</taxon>
        <taxon>Roseobacteraceae</taxon>
        <taxon>Maritimibacter</taxon>
    </lineage>
</organism>
<evidence type="ECO:0000256" key="1">
    <source>
        <dbReference type="ARBA" id="ARBA00023172"/>
    </source>
</evidence>
<dbReference type="eggNOG" id="COG0582">
    <property type="taxonomic scope" value="Bacteria"/>
</dbReference>
<dbReference type="HOGENOM" id="CLU_1784541_0_0_5"/>
<protein>
    <submittedName>
        <fullName evidence="3">Possible integrase/recombinase</fullName>
    </submittedName>
</protein>
<evidence type="ECO:0000313" key="3">
    <source>
        <dbReference type="EMBL" id="EAQ11164.1"/>
    </source>
</evidence>
<gene>
    <name evidence="3" type="ORF">RB2654_21228</name>
</gene>
<proteinExistence type="predicted"/>
<dbReference type="AlphaFoldDB" id="A3VKJ3"/>
<accession>A3VKJ3</accession>
<dbReference type="EMBL" id="AAMT01000018">
    <property type="protein sequence ID" value="EAQ11164.1"/>
    <property type="molecule type" value="Genomic_DNA"/>
</dbReference>
<sequence length="145" mass="16015">MPVLGPHNLTEMDGELAIQWQQSKAVSREVTVLVAEMPRMELDIHNGVRDTFLVTERGNPFASSGSLDNRIRKWVEQAGITDAQGKANRSQHVVRRGVAQLLANEGASEYEIMTTLGHSDPRTARIYTDKADRAGMGVSASRKRT</sequence>
<dbReference type="GO" id="GO:0006310">
    <property type="term" value="P:DNA recombination"/>
    <property type="evidence" value="ECO:0007669"/>
    <property type="project" value="UniProtKB-KW"/>
</dbReference>
<dbReference type="CDD" id="cd00397">
    <property type="entry name" value="DNA_BRE_C"/>
    <property type="match status" value="1"/>
</dbReference>
<dbReference type="InterPro" id="IPR013762">
    <property type="entry name" value="Integrase-like_cat_sf"/>
</dbReference>
<keyword evidence="4" id="KW-1185">Reference proteome</keyword>
<dbReference type="Gene3D" id="1.10.443.10">
    <property type="entry name" value="Intergrase catalytic core"/>
    <property type="match status" value="1"/>
</dbReference>
<keyword evidence="1" id="KW-0233">DNA recombination</keyword>
<evidence type="ECO:0000313" key="4">
    <source>
        <dbReference type="Proteomes" id="UP000002931"/>
    </source>
</evidence>
<evidence type="ECO:0000259" key="2">
    <source>
        <dbReference type="PROSITE" id="PS51898"/>
    </source>
</evidence>
<comment type="caution">
    <text evidence="3">The sequence shown here is derived from an EMBL/GenBank/DDBJ whole genome shotgun (WGS) entry which is preliminary data.</text>
</comment>
<reference evidence="3 4" key="1">
    <citation type="journal article" date="2010" name="J. Bacteriol.">
        <title>Genome sequences of Pelagibaca bermudensis HTCC2601T and Maritimibacter alkaliphilus HTCC2654T, the type strains of two marine Roseobacter genera.</title>
        <authorList>
            <person name="Thrash J.C."/>
            <person name="Cho J.C."/>
            <person name="Ferriera S."/>
            <person name="Johnson J."/>
            <person name="Vergin K.L."/>
            <person name="Giovannoni S.J."/>
        </authorList>
    </citation>
    <scope>NUCLEOTIDE SEQUENCE [LARGE SCALE GENOMIC DNA]</scope>
    <source>
        <strain evidence="3 4">HTCC2654</strain>
    </source>
</reference>
<dbReference type="Pfam" id="PF00589">
    <property type="entry name" value="Phage_integrase"/>
    <property type="match status" value="1"/>
</dbReference>
<dbReference type="InterPro" id="IPR011010">
    <property type="entry name" value="DNA_brk_join_enz"/>
</dbReference>